<dbReference type="AlphaFoldDB" id="A0A0R3LI54"/>
<dbReference type="EMBL" id="LLXZ01000127">
    <property type="protein sequence ID" value="KRR04768.1"/>
    <property type="molecule type" value="Genomic_DNA"/>
</dbReference>
<proteinExistence type="predicted"/>
<protein>
    <recommendedName>
        <fullName evidence="4">Lectin-like protein BA14k</fullName>
    </recommendedName>
</protein>
<organism evidence="2 3">
    <name type="scientific">Bradyrhizobium jicamae</name>
    <dbReference type="NCBI Taxonomy" id="280332"/>
    <lineage>
        <taxon>Bacteria</taxon>
        <taxon>Pseudomonadati</taxon>
        <taxon>Pseudomonadota</taxon>
        <taxon>Alphaproteobacteria</taxon>
        <taxon>Hyphomicrobiales</taxon>
        <taxon>Nitrobacteraceae</taxon>
        <taxon>Bradyrhizobium</taxon>
    </lineage>
</organism>
<evidence type="ECO:0000313" key="3">
    <source>
        <dbReference type="Proteomes" id="UP000050863"/>
    </source>
</evidence>
<comment type="caution">
    <text evidence="2">The sequence shown here is derived from an EMBL/GenBank/DDBJ whole genome shotgun (WGS) entry which is preliminary data.</text>
</comment>
<dbReference type="Proteomes" id="UP000050863">
    <property type="component" value="Unassembled WGS sequence"/>
</dbReference>
<dbReference type="OrthoDB" id="8265267at2"/>
<gene>
    <name evidence="2" type="ORF">CQ12_21130</name>
</gene>
<sequence length="138" mass="14742">MTRYGVLAAAIFASALATPALAQQVIYNPGYCAQFYPNANCQNRGPGSPYSGSYYQRQAYQDRVWRNSYNRHDNSGFWPGDVAAGVVGGAVGTAAAIATAPAAIAAPIGGDEYARRNGFVCTPGTWFRGEDGRRHICQ</sequence>
<feature type="signal peptide" evidence="1">
    <location>
        <begin position="1"/>
        <end position="22"/>
    </location>
</feature>
<reference evidence="2 3" key="1">
    <citation type="submission" date="2014-03" db="EMBL/GenBank/DDBJ databases">
        <title>Bradyrhizobium valentinum sp. nov., isolated from effective nodules of Lupinus mariae-josephae, a lupine endemic of basic-lime soils in Eastern Spain.</title>
        <authorList>
            <person name="Duran D."/>
            <person name="Rey L."/>
            <person name="Navarro A."/>
            <person name="Busquets A."/>
            <person name="Imperial J."/>
            <person name="Ruiz-Argueso T."/>
        </authorList>
    </citation>
    <scope>NUCLEOTIDE SEQUENCE [LARGE SCALE GENOMIC DNA]</scope>
    <source>
        <strain evidence="2 3">PAC68</strain>
    </source>
</reference>
<name>A0A0R3LI54_9BRAD</name>
<dbReference type="RefSeq" id="WP_057837237.1">
    <property type="nucleotide sequence ID" value="NZ_LLXZ01000127.1"/>
</dbReference>
<accession>A0A0R3LI54</accession>
<evidence type="ECO:0000256" key="1">
    <source>
        <dbReference type="SAM" id="SignalP"/>
    </source>
</evidence>
<evidence type="ECO:0008006" key="4">
    <source>
        <dbReference type="Google" id="ProtNLM"/>
    </source>
</evidence>
<feature type="chain" id="PRO_5006443100" description="Lectin-like protein BA14k" evidence="1">
    <location>
        <begin position="23"/>
        <end position="138"/>
    </location>
</feature>
<keyword evidence="1" id="KW-0732">Signal</keyword>
<keyword evidence="3" id="KW-1185">Reference proteome</keyword>
<evidence type="ECO:0000313" key="2">
    <source>
        <dbReference type="EMBL" id="KRR04768.1"/>
    </source>
</evidence>